<evidence type="ECO:0000313" key="7">
    <source>
        <dbReference type="Proteomes" id="UP000184196"/>
    </source>
</evidence>
<evidence type="ECO:0000256" key="4">
    <source>
        <dbReference type="SAM" id="SignalP"/>
    </source>
</evidence>
<evidence type="ECO:0000256" key="1">
    <source>
        <dbReference type="ARBA" id="ARBA00022723"/>
    </source>
</evidence>
<dbReference type="PANTHER" id="PTHR43312">
    <property type="entry name" value="D-THREO-ALDOSE 1-DEHYDROGENASE"/>
    <property type="match status" value="1"/>
</dbReference>
<proteinExistence type="predicted"/>
<dbReference type="Proteomes" id="UP000184196">
    <property type="component" value="Unassembled WGS sequence"/>
</dbReference>
<keyword evidence="3" id="KW-0411">Iron-sulfur</keyword>
<dbReference type="Pfam" id="PF13237">
    <property type="entry name" value="Fer4_10"/>
    <property type="match status" value="1"/>
</dbReference>
<sequence>MEYRPLGQTGIKVSRLCFGALTIGPLQAALPVSSGAAVIRRALEAGVNFIDTAEYYRTYTYIYEAIRDWPGEVIIASKSYAYTREGMRQSLEEALRALHRDYIDIFLLHEQESALTIRGHWEAVEYLLSAREKGMVRAIGISTHSVEGVRAAARVPEFDIIHPLINMAGIGILGGTREDMLAAIDEAAAFGKGIYGMKALGGGHLIPRVQEALAFVLGIPHLASVAVGMRTVAEVDFNVAVFSGLPLSAALRERVGRQRRRLHIEDWCRGCGRCVERCGAGALFLVAGRVRVDHSRCRLCGYCGAVCPDFCIKVI</sequence>
<dbReference type="PROSITE" id="PS00198">
    <property type="entry name" value="4FE4S_FER_1"/>
    <property type="match status" value="1"/>
</dbReference>
<evidence type="ECO:0000256" key="2">
    <source>
        <dbReference type="ARBA" id="ARBA00023004"/>
    </source>
</evidence>
<gene>
    <name evidence="6" type="ORF">SAMN02745218_01288</name>
</gene>
<dbReference type="PROSITE" id="PS51379">
    <property type="entry name" value="4FE4S_FER_2"/>
    <property type="match status" value="2"/>
</dbReference>
<dbReference type="Gene3D" id="3.30.70.20">
    <property type="match status" value="1"/>
</dbReference>
<dbReference type="AlphaFoldDB" id="A0A1M4Y963"/>
<organism evidence="6 7">
    <name type="scientific">Desulfofundulus australicus DSM 11792</name>
    <dbReference type="NCBI Taxonomy" id="1121425"/>
    <lineage>
        <taxon>Bacteria</taxon>
        <taxon>Bacillati</taxon>
        <taxon>Bacillota</taxon>
        <taxon>Clostridia</taxon>
        <taxon>Eubacteriales</taxon>
        <taxon>Peptococcaceae</taxon>
        <taxon>Desulfofundulus</taxon>
    </lineage>
</organism>
<dbReference type="Pfam" id="PF00248">
    <property type="entry name" value="Aldo_ket_red"/>
    <property type="match status" value="1"/>
</dbReference>
<keyword evidence="7" id="KW-1185">Reference proteome</keyword>
<feature type="domain" description="4Fe-4S ferredoxin-type" evidence="5">
    <location>
        <begin position="288"/>
        <end position="315"/>
    </location>
</feature>
<dbReference type="EMBL" id="FQUW01000013">
    <property type="protein sequence ID" value="SHF02238.1"/>
    <property type="molecule type" value="Genomic_DNA"/>
</dbReference>
<evidence type="ECO:0000313" key="6">
    <source>
        <dbReference type="EMBL" id="SHF02238.1"/>
    </source>
</evidence>
<accession>A0A1M4Y963</accession>
<dbReference type="SUPFAM" id="SSF51430">
    <property type="entry name" value="NAD(P)-linked oxidoreductase"/>
    <property type="match status" value="1"/>
</dbReference>
<dbReference type="InterPro" id="IPR023210">
    <property type="entry name" value="NADP_OxRdtase_dom"/>
</dbReference>
<keyword evidence="1" id="KW-0479">Metal-binding</keyword>
<protein>
    <submittedName>
        <fullName evidence="6">Predicted oxidoreductase</fullName>
    </submittedName>
</protein>
<dbReference type="InterPro" id="IPR017896">
    <property type="entry name" value="4Fe4S_Fe-S-bd"/>
</dbReference>
<dbReference type="InterPro" id="IPR020471">
    <property type="entry name" value="AKR"/>
</dbReference>
<name>A0A1M4Y963_9FIRM</name>
<dbReference type="PRINTS" id="PR00069">
    <property type="entry name" value="ALDKETRDTASE"/>
</dbReference>
<dbReference type="OrthoDB" id="9804790at2"/>
<dbReference type="SUPFAM" id="SSF54862">
    <property type="entry name" value="4Fe-4S ferredoxins"/>
    <property type="match status" value="1"/>
</dbReference>
<dbReference type="PANTHER" id="PTHR43312:SF1">
    <property type="entry name" value="NADP-DEPENDENT OXIDOREDUCTASE DOMAIN-CONTAINING PROTEIN"/>
    <property type="match status" value="1"/>
</dbReference>
<dbReference type="GO" id="GO:0016491">
    <property type="term" value="F:oxidoreductase activity"/>
    <property type="evidence" value="ECO:0007669"/>
    <property type="project" value="InterPro"/>
</dbReference>
<feature type="chain" id="PRO_5038425221" evidence="4">
    <location>
        <begin position="29"/>
        <end position="315"/>
    </location>
</feature>
<dbReference type="InterPro" id="IPR017900">
    <property type="entry name" value="4Fe4S_Fe_S_CS"/>
</dbReference>
<dbReference type="Gene3D" id="3.20.20.100">
    <property type="entry name" value="NADP-dependent oxidoreductase domain"/>
    <property type="match status" value="1"/>
</dbReference>
<feature type="signal peptide" evidence="4">
    <location>
        <begin position="1"/>
        <end position="28"/>
    </location>
</feature>
<evidence type="ECO:0000256" key="3">
    <source>
        <dbReference type="ARBA" id="ARBA00023014"/>
    </source>
</evidence>
<dbReference type="InterPro" id="IPR053135">
    <property type="entry name" value="AKR2_Oxidoreductase"/>
</dbReference>
<dbReference type="InterPro" id="IPR036812">
    <property type="entry name" value="NAD(P)_OxRdtase_dom_sf"/>
</dbReference>
<dbReference type="CDD" id="cd19100">
    <property type="entry name" value="AKR_unchar"/>
    <property type="match status" value="1"/>
</dbReference>
<keyword evidence="4" id="KW-0732">Signal</keyword>
<dbReference type="GO" id="GO:0051536">
    <property type="term" value="F:iron-sulfur cluster binding"/>
    <property type="evidence" value="ECO:0007669"/>
    <property type="project" value="UniProtKB-KW"/>
</dbReference>
<feature type="domain" description="4Fe-4S ferredoxin-type" evidence="5">
    <location>
        <begin position="259"/>
        <end position="286"/>
    </location>
</feature>
<dbReference type="GO" id="GO:0046872">
    <property type="term" value="F:metal ion binding"/>
    <property type="evidence" value="ECO:0007669"/>
    <property type="project" value="UniProtKB-KW"/>
</dbReference>
<reference evidence="7" key="1">
    <citation type="submission" date="2016-11" db="EMBL/GenBank/DDBJ databases">
        <authorList>
            <person name="Varghese N."/>
            <person name="Submissions S."/>
        </authorList>
    </citation>
    <scope>NUCLEOTIDE SEQUENCE [LARGE SCALE GENOMIC DNA]</scope>
    <source>
        <strain evidence="7">DSM 11792</strain>
    </source>
</reference>
<dbReference type="RefSeq" id="WP_073164306.1">
    <property type="nucleotide sequence ID" value="NZ_FQUW01000013.1"/>
</dbReference>
<evidence type="ECO:0000259" key="5">
    <source>
        <dbReference type="PROSITE" id="PS51379"/>
    </source>
</evidence>
<keyword evidence="2" id="KW-0408">Iron</keyword>